<dbReference type="SUPFAM" id="SSF53474">
    <property type="entry name" value="alpha/beta-Hydrolases"/>
    <property type="match status" value="1"/>
</dbReference>
<reference evidence="2" key="1">
    <citation type="submission" date="2020-11" db="EMBL/GenBank/DDBJ databases">
        <title>Chlorella ohadii genome sequencing and assembly.</title>
        <authorList>
            <person name="Murik O."/>
            <person name="Treves H."/>
            <person name="Kedem I."/>
            <person name="Shotland Y."/>
            <person name="Kaplan A."/>
        </authorList>
    </citation>
    <scope>NUCLEOTIDE SEQUENCE</scope>
    <source>
        <strain evidence="2">1</strain>
    </source>
</reference>
<dbReference type="Proteomes" id="UP001205105">
    <property type="component" value="Unassembled WGS sequence"/>
</dbReference>
<dbReference type="InterPro" id="IPR029058">
    <property type="entry name" value="AB_hydrolase_fold"/>
</dbReference>
<protein>
    <recommendedName>
        <fullName evidence="1">Serine aminopeptidase S33 domain-containing protein</fullName>
    </recommendedName>
</protein>
<dbReference type="InterPro" id="IPR022742">
    <property type="entry name" value="Hydrolase_4"/>
</dbReference>
<comment type="caution">
    <text evidence="2">The sequence shown here is derived from an EMBL/GenBank/DDBJ whole genome shotgun (WGS) entry which is preliminary data.</text>
</comment>
<dbReference type="Pfam" id="PF12146">
    <property type="entry name" value="Hydrolase_4"/>
    <property type="match status" value="1"/>
</dbReference>
<evidence type="ECO:0000313" key="3">
    <source>
        <dbReference type="Proteomes" id="UP001205105"/>
    </source>
</evidence>
<dbReference type="EMBL" id="JADXDR010000063">
    <property type="protein sequence ID" value="KAI7841419.1"/>
    <property type="molecule type" value="Genomic_DNA"/>
</dbReference>
<keyword evidence="3" id="KW-1185">Reference proteome</keyword>
<evidence type="ECO:0000259" key="1">
    <source>
        <dbReference type="Pfam" id="PF12146"/>
    </source>
</evidence>
<organism evidence="2 3">
    <name type="scientific">Chlorella ohadii</name>
    <dbReference type="NCBI Taxonomy" id="2649997"/>
    <lineage>
        <taxon>Eukaryota</taxon>
        <taxon>Viridiplantae</taxon>
        <taxon>Chlorophyta</taxon>
        <taxon>core chlorophytes</taxon>
        <taxon>Trebouxiophyceae</taxon>
        <taxon>Chlorellales</taxon>
        <taxon>Chlorellaceae</taxon>
        <taxon>Chlorella clade</taxon>
        <taxon>Chlorella</taxon>
    </lineage>
</organism>
<accession>A0AAD5DS47</accession>
<dbReference type="Gene3D" id="3.40.50.1820">
    <property type="entry name" value="alpha/beta hydrolase"/>
    <property type="match status" value="1"/>
</dbReference>
<dbReference type="PANTHER" id="PTHR11614">
    <property type="entry name" value="PHOSPHOLIPASE-RELATED"/>
    <property type="match status" value="1"/>
</dbReference>
<gene>
    <name evidence="2" type="ORF">COHA_004814</name>
</gene>
<feature type="domain" description="Serine aminopeptidase S33" evidence="1">
    <location>
        <begin position="61"/>
        <end position="326"/>
    </location>
</feature>
<evidence type="ECO:0000313" key="2">
    <source>
        <dbReference type="EMBL" id="KAI7841419.1"/>
    </source>
</evidence>
<dbReference type="AlphaFoldDB" id="A0AAD5DS47"/>
<name>A0AAD5DS47_9CHLO</name>
<dbReference type="InterPro" id="IPR051044">
    <property type="entry name" value="MAG_DAG_Lipase"/>
</dbReference>
<proteinExistence type="predicted"/>
<sequence length="344" mass="37685">MAGNGNGAAAIQSIEQRLKATHGGVEEQVTPQFYLGKHGAHRVMRNKDGLALQSYFWPAAQPKAVLVFCHGHGAHLMFEVLKQTNLGEPQTYEGSWAQQWNARGISLCGIDLQARSLGVGFKGTTQEFTTWVHGWRKTGHVQIMEVRGGAAGLPGFEPGLPMFVGGISLGGCIAFNAALADKEEGSGLFRGAVLLAPMLSLEKVSRKGINPYMRPLAQLLGKLAPTAAVVATERNTLFPSIQAQWDADPLACHINTRVRNASEYLRITARSMQRLGEVDFPFIVFHSENDTMVDVDGSKALYLRAQSKDKTLRLINSFWHILVREPGNEKINAAISDWLLERAQ</sequence>